<dbReference type="PANTHER" id="PTHR13042">
    <property type="entry name" value="UBIQUITIN-LIKE PROTEIN 5"/>
    <property type="match status" value="1"/>
</dbReference>
<comment type="caution">
    <text evidence="4">The sequence shown here is derived from an EMBL/GenBank/DDBJ whole genome shotgun (WGS) entry which is preliminary data.</text>
</comment>
<feature type="compositionally biased region" description="Low complexity" evidence="3">
    <location>
        <begin position="154"/>
        <end position="169"/>
    </location>
</feature>
<feature type="compositionally biased region" description="Polar residues" evidence="3">
    <location>
        <begin position="102"/>
        <end position="111"/>
    </location>
</feature>
<proteinExistence type="predicted"/>
<keyword evidence="2" id="KW-0833">Ubl conjugation pathway</keyword>
<evidence type="ECO:0000256" key="1">
    <source>
        <dbReference type="ARBA" id="ARBA00014108"/>
    </source>
</evidence>
<dbReference type="InterPro" id="IPR029071">
    <property type="entry name" value="Ubiquitin-like_domsf"/>
</dbReference>
<feature type="compositionally biased region" description="Basic and acidic residues" evidence="3">
    <location>
        <begin position="1"/>
        <end position="19"/>
    </location>
</feature>
<dbReference type="Gene3D" id="3.10.20.90">
    <property type="entry name" value="Phosphatidylinositol 3-kinase Catalytic Subunit, Chain A, domain 1"/>
    <property type="match status" value="1"/>
</dbReference>
<dbReference type="Proteomes" id="UP001305779">
    <property type="component" value="Unassembled WGS sequence"/>
</dbReference>
<feature type="region of interest" description="Disordered" evidence="3">
    <location>
        <begin position="1"/>
        <end position="192"/>
    </location>
</feature>
<dbReference type="SUPFAM" id="SSF54236">
    <property type="entry name" value="Ubiquitin-like"/>
    <property type="match status" value="1"/>
</dbReference>
<dbReference type="InterPro" id="IPR039732">
    <property type="entry name" value="Hub1/Ubl5"/>
</dbReference>
<feature type="compositionally biased region" description="Basic and acidic residues" evidence="3">
    <location>
        <begin position="112"/>
        <end position="123"/>
    </location>
</feature>
<feature type="compositionally biased region" description="Basic residues" evidence="3">
    <location>
        <begin position="173"/>
        <end position="185"/>
    </location>
</feature>
<evidence type="ECO:0000256" key="3">
    <source>
        <dbReference type="SAM" id="MobiDB-lite"/>
    </source>
</evidence>
<feature type="compositionally biased region" description="Basic and acidic residues" evidence="3">
    <location>
        <begin position="34"/>
        <end position="97"/>
    </location>
</feature>
<sequence length="269" mass="30743">MTSDDERSRSASPAREPKPKKSKTSGGFRWKEKRPRDEEPDSRSGGRLERGYRDRSPRRDTYKDSREDKREEDRPRRRDNHDRDRDEDRSSKRRDVADYDSYQPNKSTTTSARDEDRSSKRGDAAGSYDSYQPNNNTTTSSRDEEIRRKFGDIPTSTTKDTSTPTSTDPKPAKKDKKDKKDKPKKQLTTNEPMIIVNVNDRLGTKAAIPCLASDSVKAFKAMVAAHIGRQPHEIMIKRQGERPFKDQLSLEDYGVSSGVQLDLELDTGD</sequence>
<accession>A0ABR0EPN2</accession>
<feature type="compositionally biased region" description="Polar residues" evidence="3">
    <location>
        <begin position="129"/>
        <end position="140"/>
    </location>
</feature>
<organism evidence="4 5">
    <name type="scientific">Zasmidium cellare</name>
    <name type="common">Wine cellar mold</name>
    <name type="synonym">Racodium cellare</name>
    <dbReference type="NCBI Taxonomy" id="395010"/>
    <lineage>
        <taxon>Eukaryota</taxon>
        <taxon>Fungi</taxon>
        <taxon>Dikarya</taxon>
        <taxon>Ascomycota</taxon>
        <taxon>Pezizomycotina</taxon>
        <taxon>Dothideomycetes</taxon>
        <taxon>Dothideomycetidae</taxon>
        <taxon>Mycosphaerellales</taxon>
        <taxon>Mycosphaerellaceae</taxon>
        <taxon>Zasmidium</taxon>
    </lineage>
</organism>
<keyword evidence="5" id="KW-1185">Reference proteome</keyword>
<protein>
    <recommendedName>
        <fullName evidence="1">Ubiquitin-like modifier HUB1</fullName>
    </recommendedName>
</protein>
<reference evidence="4 5" key="1">
    <citation type="journal article" date="2023" name="G3 (Bethesda)">
        <title>A chromosome-level genome assembly of Zasmidium syzygii isolated from banana leaves.</title>
        <authorList>
            <person name="van Westerhoven A.C."/>
            <person name="Mehrabi R."/>
            <person name="Talebi R."/>
            <person name="Steentjes M.B.F."/>
            <person name="Corcolon B."/>
            <person name="Chong P.A."/>
            <person name="Kema G.H.J."/>
            <person name="Seidl M.F."/>
        </authorList>
    </citation>
    <scope>NUCLEOTIDE SEQUENCE [LARGE SCALE GENOMIC DNA]</scope>
    <source>
        <strain evidence="4 5">P124</strain>
    </source>
</reference>
<evidence type="ECO:0000313" key="4">
    <source>
        <dbReference type="EMBL" id="KAK4503554.1"/>
    </source>
</evidence>
<evidence type="ECO:0000313" key="5">
    <source>
        <dbReference type="Proteomes" id="UP001305779"/>
    </source>
</evidence>
<name>A0ABR0EPN2_ZASCE</name>
<gene>
    <name evidence="4" type="ORF">PRZ48_004469</name>
</gene>
<feature type="compositionally biased region" description="Basic and acidic residues" evidence="3">
    <location>
        <begin position="141"/>
        <end position="151"/>
    </location>
</feature>
<dbReference type="EMBL" id="JAXOVC010000003">
    <property type="protein sequence ID" value="KAK4503554.1"/>
    <property type="molecule type" value="Genomic_DNA"/>
</dbReference>
<evidence type="ECO:0000256" key="2">
    <source>
        <dbReference type="ARBA" id="ARBA00022786"/>
    </source>
</evidence>